<comment type="subcellular location">
    <subcellularLocation>
        <location evidence="1 11">Cell outer membrane</location>
        <topology evidence="1 11">Multi-pass membrane protein</topology>
    </subcellularLocation>
</comment>
<keyword evidence="8 11" id="KW-0472">Membrane</keyword>
<evidence type="ECO:0000256" key="13">
    <source>
        <dbReference type="SAM" id="MobiDB-lite"/>
    </source>
</evidence>
<evidence type="ECO:0000256" key="3">
    <source>
        <dbReference type="ARBA" id="ARBA00022448"/>
    </source>
</evidence>
<dbReference type="Proteomes" id="UP000433577">
    <property type="component" value="Chromosome 3"/>
</dbReference>
<proteinExistence type="inferred from homology"/>
<organism evidence="17 18">
    <name type="scientific">Paraburkholderia acidisoli</name>
    <dbReference type="NCBI Taxonomy" id="2571748"/>
    <lineage>
        <taxon>Bacteria</taxon>
        <taxon>Pseudomonadati</taxon>
        <taxon>Pseudomonadota</taxon>
        <taxon>Betaproteobacteria</taxon>
        <taxon>Burkholderiales</taxon>
        <taxon>Burkholderiaceae</taxon>
        <taxon>Paraburkholderia</taxon>
    </lineage>
</organism>
<dbReference type="CDD" id="cd01347">
    <property type="entry name" value="ligand_gated_channel"/>
    <property type="match status" value="1"/>
</dbReference>
<evidence type="ECO:0000259" key="15">
    <source>
        <dbReference type="Pfam" id="PF00593"/>
    </source>
</evidence>
<keyword evidence="9 17" id="KW-0675">Receptor</keyword>
<dbReference type="RefSeq" id="WP_158955854.1">
    <property type="nucleotide sequence ID" value="NZ_CP046915.1"/>
</dbReference>
<evidence type="ECO:0000256" key="12">
    <source>
        <dbReference type="RuleBase" id="RU003357"/>
    </source>
</evidence>
<keyword evidence="4 11" id="KW-1134">Transmembrane beta strand</keyword>
<evidence type="ECO:0000256" key="9">
    <source>
        <dbReference type="ARBA" id="ARBA00023170"/>
    </source>
</evidence>
<evidence type="ECO:0000256" key="2">
    <source>
        <dbReference type="ARBA" id="ARBA00009810"/>
    </source>
</evidence>
<dbReference type="KEGG" id="pacs:FAZ98_27115"/>
<feature type="signal peptide" evidence="14">
    <location>
        <begin position="1"/>
        <end position="29"/>
    </location>
</feature>
<feature type="region of interest" description="Disordered" evidence="13">
    <location>
        <begin position="40"/>
        <end position="65"/>
    </location>
</feature>
<dbReference type="OrthoDB" id="9764669at2"/>
<dbReference type="InterPro" id="IPR039426">
    <property type="entry name" value="TonB-dep_rcpt-like"/>
</dbReference>
<dbReference type="Pfam" id="PF07715">
    <property type="entry name" value="Plug"/>
    <property type="match status" value="1"/>
</dbReference>
<evidence type="ECO:0000313" key="17">
    <source>
        <dbReference type="EMBL" id="QGZ65430.1"/>
    </source>
</evidence>
<dbReference type="InterPro" id="IPR011276">
    <property type="entry name" value="TonB_haem/Hb_rcpt"/>
</dbReference>
<dbReference type="Gene3D" id="2.170.130.10">
    <property type="entry name" value="TonB-dependent receptor, plug domain"/>
    <property type="match status" value="1"/>
</dbReference>
<dbReference type="Gene3D" id="2.40.170.20">
    <property type="entry name" value="TonB-dependent receptor, beta-barrel domain"/>
    <property type="match status" value="1"/>
</dbReference>
<dbReference type="Pfam" id="PF00593">
    <property type="entry name" value="TonB_dep_Rec_b-barrel"/>
    <property type="match status" value="1"/>
</dbReference>
<dbReference type="GO" id="GO:0015344">
    <property type="term" value="F:siderophore uptake transmembrane transporter activity"/>
    <property type="evidence" value="ECO:0007669"/>
    <property type="project" value="TreeGrafter"/>
</dbReference>
<dbReference type="InterPro" id="IPR037066">
    <property type="entry name" value="Plug_dom_sf"/>
</dbReference>
<protein>
    <submittedName>
        <fullName evidence="17">TonB-dependent hemoglobin/transferrin/lactoferrin family receptor</fullName>
    </submittedName>
</protein>
<feature type="compositionally biased region" description="Polar residues" evidence="13">
    <location>
        <begin position="271"/>
        <end position="282"/>
    </location>
</feature>
<evidence type="ECO:0000256" key="1">
    <source>
        <dbReference type="ARBA" id="ARBA00004571"/>
    </source>
</evidence>
<evidence type="ECO:0000259" key="16">
    <source>
        <dbReference type="Pfam" id="PF07715"/>
    </source>
</evidence>
<dbReference type="InterPro" id="IPR012910">
    <property type="entry name" value="Plug_dom"/>
</dbReference>
<dbReference type="PANTHER" id="PTHR30069">
    <property type="entry name" value="TONB-DEPENDENT OUTER MEMBRANE RECEPTOR"/>
    <property type="match status" value="1"/>
</dbReference>
<dbReference type="AlphaFoldDB" id="A0A7Z2GPA0"/>
<dbReference type="EMBL" id="CP046915">
    <property type="protein sequence ID" value="QGZ65430.1"/>
    <property type="molecule type" value="Genomic_DNA"/>
</dbReference>
<evidence type="ECO:0000256" key="5">
    <source>
        <dbReference type="ARBA" id="ARBA00022692"/>
    </source>
</evidence>
<feature type="domain" description="TonB-dependent receptor plug" evidence="16">
    <location>
        <begin position="86"/>
        <end position="205"/>
    </location>
</feature>
<reference evidence="17 18" key="1">
    <citation type="submission" date="2019-12" db="EMBL/GenBank/DDBJ databases">
        <title>Paraburkholderia acidiphila 7Q-K02 sp. nov and Paraburkholderia acidisoli DHF22 sp. nov., two strains isolated from forest soil.</title>
        <authorList>
            <person name="Gao Z."/>
            <person name="Qiu L."/>
        </authorList>
    </citation>
    <scope>NUCLEOTIDE SEQUENCE [LARGE SCALE GENOMIC DNA]</scope>
    <source>
        <strain evidence="17 18">DHF22</strain>
    </source>
</reference>
<keyword evidence="5 11" id="KW-0812">Transmembrane</keyword>
<accession>A0A7Z2GPA0</accession>
<gene>
    <name evidence="17" type="ORF">FAZ98_27115</name>
</gene>
<dbReference type="GO" id="GO:0009279">
    <property type="term" value="C:cell outer membrane"/>
    <property type="evidence" value="ECO:0007669"/>
    <property type="project" value="UniProtKB-SubCell"/>
</dbReference>
<dbReference type="InterPro" id="IPR010949">
    <property type="entry name" value="TonB_Hb/transfer/lactofer_rcpt"/>
</dbReference>
<evidence type="ECO:0000256" key="7">
    <source>
        <dbReference type="ARBA" id="ARBA00023077"/>
    </source>
</evidence>
<keyword evidence="7 12" id="KW-0798">TonB box</keyword>
<feature type="region of interest" description="Disordered" evidence="13">
    <location>
        <begin position="261"/>
        <end position="282"/>
    </location>
</feature>
<dbReference type="InterPro" id="IPR036942">
    <property type="entry name" value="Beta-barrel_TonB_sf"/>
</dbReference>
<dbReference type="NCBIfam" id="TIGR01786">
    <property type="entry name" value="TonB-hemlactrns"/>
    <property type="match status" value="1"/>
</dbReference>
<evidence type="ECO:0000313" key="18">
    <source>
        <dbReference type="Proteomes" id="UP000433577"/>
    </source>
</evidence>
<evidence type="ECO:0000256" key="6">
    <source>
        <dbReference type="ARBA" id="ARBA00022729"/>
    </source>
</evidence>
<name>A0A7Z2GPA0_9BURK</name>
<keyword evidence="10 11" id="KW-0998">Cell outer membrane</keyword>
<evidence type="ECO:0000256" key="4">
    <source>
        <dbReference type="ARBA" id="ARBA00022452"/>
    </source>
</evidence>
<evidence type="ECO:0000256" key="11">
    <source>
        <dbReference type="PROSITE-ProRule" id="PRU01360"/>
    </source>
</evidence>
<evidence type="ECO:0000256" key="8">
    <source>
        <dbReference type="ARBA" id="ARBA00023136"/>
    </source>
</evidence>
<keyword evidence="18" id="KW-1185">Reference proteome</keyword>
<evidence type="ECO:0000256" key="14">
    <source>
        <dbReference type="SAM" id="SignalP"/>
    </source>
</evidence>
<feature type="domain" description="TonB-dependent receptor-like beta-barrel" evidence="15">
    <location>
        <begin position="306"/>
        <end position="752"/>
    </location>
</feature>
<feature type="compositionally biased region" description="Low complexity" evidence="13">
    <location>
        <begin position="40"/>
        <end position="53"/>
    </location>
</feature>
<feature type="chain" id="PRO_5031016973" evidence="14">
    <location>
        <begin position="30"/>
        <end position="793"/>
    </location>
</feature>
<dbReference type="GO" id="GO:0044718">
    <property type="term" value="P:siderophore transmembrane transport"/>
    <property type="evidence" value="ECO:0007669"/>
    <property type="project" value="TreeGrafter"/>
</dbReference>
<dbReference type="NCBIfam" id="TIGR01785">
    <property type="entry name" value="TonB-hemin"/>
    <property type="match status" value="1"/>
</dbReference>
<dbReference type="PROSITE" id="PS52016">
    <property type="entry name" value="TONB_DEPENDENT_REC_3"/>
    <property type="match status" value="1"/>
</dbReference>
<dbReference type="GO" id="GO:0015232">
    <property type="term" value="F:heme transmembrane transporter activity"/>
    <property type="evidence" value="ECO:0007669"/>
    <property type="project" value="InterPro"/>
</dbReference>
<keyword evidence="3 11" id="KW-0813">Transport</keyword>
<sequence>MQLKRSLVKVVVPALLAEATALYAGQAIADQPSANTVVQQNANASASAQDASAKSTRGAKPGGAQRDEALKAISVTASRGGAVNLNRTAATVSVITSDDIDENNAKDIKDALKYEPGVEVRRSAYRPAGITGTSGRGGNEGINIRGLEGNQVLLLEDGVPLPQSFAFGSGSAGRADYLNTDLYQRIEILRGPTSALYGSDGLTGAVNFITKDPADLLAIYNKPTYFSLKAGYDSTDRSWGSTATAAFGGDVVQGMVVLSGRHGHETDNKGDSNTLGATRSTPDPLTYNNRNALGKLVFKLSPQDTLKLTAETLDNSNSSDGLSQLGGAYTWTSGVTKYTANSYVTGNEVTSHRVQLDYDHRDASNPYFQSLHASLYYRNAATQQTLAIGGASTAGATASRSRSNDYGDNIVGGNVVADSTFKTGPFDHKLTYGFDASVSHYSTSSAAGSEWTPGGDGYPEVFPKTTQTNFGAFVQDEIRWNKLSVVPGLRFDYYDMTPHPDATYETAAATSTKPTATSTGNAVSPRLAILYEVSPAFVPYVQYAHGFRAPSAYQVNSYYNPAGSYGLFYQQVGNPDLKPETSNSIELGLRGKLGVGSGHVNYSAAAFAGRYSNFIDTKVVGGSVTSSTNPYTVQYVNYSKASIQGLEGKADWYVNDALEVKGGFAWIHGTESKDGVTTGLDTVPPLAVVLGVNYAPTARWFAGADVIYNSHKNKSQMSSSSYYATPSYTIVDLHAGYNITRHVSVTAGIDNLFDRKYWIWNDVRGLATSDGAAKIDAYTAPGRNFNVAMKIDF</sequence>
<dbReference type="PANTHER" id="PTHR30069:SF29">
    <property type="entry name" value="HEMOGLOBIN AND HEMOGLOBIN-HAPTOGLOBIN-BINDING PROTEIN 1-RELATED"/>
    <property type="match status" value="1"/>
</dbReference>
<dbReference type="SUPFAM" id="SSF56935">
    <property type="entry name" value="Porins"/>
    <property type="match status" value="1"/>
</dbReference>
<dbReference type="InterPro" id="IPR000531">
    <property type="entry name" value="Beta-barrel_TonB"/>
</dbReference>
<evidence type="ECO:0000256" key="10">
    <source>
        <dbReference type="ARBA" id="ARBA00023237"/>
    </source>
</evidence>
<keyword evidence="6 14" id="KW-0732">Signal</keyword>
<comment type="similarity">
    <text evidence="2 11 12">Belongs to the TonB-dependent receptor family.</text>
</comment>